<evidence type="ECO:0000256" key="3">
    <source>
        <dbReference type="ARBA" id="ARBA00022989"/>
    </source>
</evidence>
<keyword evidence="3 5" id="KW-1133">Transmembrane helix</keyword>
<reference evidence="8" key="2">
    <citation type="submission" date="2020-10" db="UniProtKB">
        <authorList>
            <consortium name="WormBaseParasite"/>
        </authorList>
    </citation>
    <scope>IDENTIFICATION</scope>
</reference>
<dbReference type="GO" id="GO:2001234">
    <property type="term" value="P:negative regulation of apoptotic signaling pathway"/>
    <property type="evidence" value="ECO:0007669"/>
    <property type="project" value="TreeGrafter"/>
</dbReference>
<dbReference type="WBParaSite" id="Pan_g21774.t2">
    <property type="protein sequence ID" value="Pan_g21774.t2"/>
    <property type="gene ID" value="Pan_g21774"/>
</dbReference>
<sequence>MAYQQQPPYNNQYGQQGQGYYPQGQGYPQGPGYPQQPASNVGWAPNVGQQYQQPQQNAYTPLNAGVPPTMNYHANPNNAENGDDNKYSGAFSDATIRAGFIRKVFFMVTIMLAVVAIFSSIPFYSTDLKLFVRQNQYLYYISYGTFLVTYLVLMCCESVRRSFPGNLIATAVLTLAIAYMTMMICSMYNLQAVMLCFVITTVVCGSIIIFASQTRYDLTSMMGYVFIFSMVLMVFGIVAIIGSLAFHVRWLYMIYAGLASLLFMVYLAIDIQMIMGGRKFEIDPEDYIFAAIQVFLDIVYIFWMLLSLIGGSRRDD</sequence>
<evidence type="ECO:0000256" key="2">
    <source>
        <dbReference type="ARBA" id="ARBA00022692"/>
    </source>
</evidence>
<dbReference type="PANTHER" id="PTHR23291:SF127">
    <property type="entry name" value="PROTEIN LIFEGUARD 1-LIKE"/>
    <property type="match status" value="1"/>
</dbReference>
<feature type="transmembrane region" description="Helical" evidence="5">
    <location>
        <begin position="137"/>
        <end position="156"/>
    </location>
</feature>
<accession>A0A7E4VM10</accession>
<reference evidence="7" key="1">
    <citation type="journal article" date="2013" name="Genetics">
        <title>The draft genome and transcriptome of Panagrellus redivivus are shaped by the harsh demands of a free-living lifestyle.</title>
        <authorList>
            <person name="Srinivasan J."/>
            <person name="Dillman A.R."/>
            <person name="Macchietto M.G."/>
            <person name="Heikkinen L."/>
            <person name="Lakso M."/>
            <person name="Fracchia K.M."/>
            <person name="Antoshechkin I."/>
            <person name="Mortazavi A."/>
            <person name="Wong G."/>
            <person name="Sternberg P.W."/>
        </authorList>
    </citation>
    <scope>NUCLEOTIDE SEQUENCE [LARGE SCALE GENOMIC DNA]</scope>
    <source>
        <strain evidence="7">MT8872</strain>
    </source>
</reference>
<proteinExistence type="inferred from homology"/>
<name>A0A7E4VM10_PANRE</name>
<feature type="transmembrane region" description="Helical" evidence="5">
    <location>
        <begin position="223"/>
        <end position="246"/>
    </location>
</feature>
<feature type="transmembrane region" description="Helical" evidence="5">
    <location>
        <begin position="252"/>
        <end position="275"/>
    </location>
</feature>
<evidence type="ECO:0000313" key="8">
    <source>
        <dbReference type="WBParaSite" id="Pan_g21774.t2"/>
    </source>
</evidence>
<feature type="transmembrane region" description="Helical" evidence="5">
    <location>
        <begin position="287"/>
        <end position="309"/>
    </location>
</feature>
<organism evidence="7 8">
    <name type="scientific">Panagrellus redivivus</name>
    <name type="common">Microworm</name>
    <dbReference type="NCBI Taxonomy" id="6233"/>
    <lineage>
        <taxon>Eukaryota</taxon>
        <taxon>Metazoa</taxon>
        <taxon>Ecdysozoa</taxon>
        <taxon>Nematoda</taxon>
        <taxon>Chromadorea</taxon>
        <taxon>Rhabditida</taxon>
        <taxon>Tylenchina</taxon>
        <taxon>Panagrolaimomorpha</taxon>
        <taxon>Panagrolaimoidea</taxon>
        <taxon>Panagrolaimidae</taxon>
        <taxon>Panagrellus</taxon>
    </lineage>
</organism>
<comment type="subcellular location">
    <subcellularLocation>
        <location evidence="1">Membrane</location>
        <topology evidence="1">Multi-pass membrane protein</topology>
    </subcellularLocation>
</comment>
<feature type="transmembrane region" description="Helical" evidence="5">
    <location>
        <begin position="104"/>
        <end position="125"/>
    </location>
</feature>
<dbReference type="GO" id="GO:0005794">
    <property type="term" value="C:Golgi apparatus"/>
    <property type="evidence" value="ECO:0007669"/>
    <property type="project" value="TreeGrafter"/>
</dbReference>
<comment type="similarity">
    <text evidence="5">Belongs to the BI1 family.</text>
</comment>
<feature type="transmembrane region" description="Helical" evidence="5">
    <location>
        <begin position="190"/>
        <end position="211"/>
    </location>
</feature>
<keyword evidence="2 5" id="KW-0812">Transmembrane</keyword>
<evidence type="ECO:0000256" key="5">
    <source>
        <dbReference type="RuleBase" id="RU004379"/>
    </source>
</evidence>
<evidence type="ECO:0000313" key="7">
    <source>
        <dbReference type="Proteomes" id="UP000492821"/>
    </source>
</evidence>
<feature type="transmembrane region" description="Helical" evidence="5">
    <location>
        <begin position="163"/>
        <end position="184"/>
    </location>
</feature>
<keyword evidence="7" id="KW-1185">Reference proteome</keyword>
<dbReference type="Proteomes" id="UP000492821">
    <property type="component" value="Unassembled WGS sequence"/>
</dbReference>
<keyword evidence="4 5" id="KW-0472">Membrane</keyword>
<dbReference type="CDD" id="cd10428">
    <property type="entry name" value="LFG_like"/>
    <property type="match status" value="1"/>
</dbReference>
<dbReference type="InterPro" id="IPR006214">
    <property type="entry name" value="Bax_inhibitor_1-related"/>
</dbReference>
<feature type="compositionally biased region" description="Low complexity" evidence="6">
    <location>
        <begin position="1"/>
        <end position="37"/>
    </location>
</feature>
<evidence type="ECO:0000256" key="1">
    <source>
        <dbReference type="ARBA" id="ARBA00004141"/>
    </source>
</evidence>
<feature type="region of interest" description="Disordered" evidence="6">
    <location>
        <begin position="1"/>
        <end position="39"/>
    </location>
</feature>
<dbReference type="GO" id="GO:0016020">
    <property type="term" value="C:membrane"/>
    <property type="evidence" value="ECO:0007669"/>
    <property type="project" value="UniProtKB-SubCell"/>
</dbReference>
<dbReference type="Pfam" id="PF01027">
    <property type="entry name" value="Bax1-I"/>
    <property type="match status" value="1"/>
</dbReference>
<dbReference type="GO" id="GO:0005783">
    <property type="term" value="C:endoplasmic reticulum"/>
    <property type="evidence" value="ECO:0007669"/>
    <property type="project" value="TreeGrafter"/>
</dbReference>
<protein>
    <submittedName>
        <fullName evidence="8">Protein lifeguard 1</fullName>
    </submittedName>
</protein>
<evidence type="ECO:0000256" key="6">
    <source>
        <dbReference type="SAM" id="MobiDB-lite"/>
    </source>
</evidence>
<evidence type="ECO:0000256" key="4">
    <source>
        <dbReference type="ARBA" id="ARBA00023136"/>
    </source>
</evidence>
<dbReference type="PANTHER" id="PTHR23291">
    <property type="entry name" value="BAX INHIBITOR-RELATED"/>
    <property type="match status" value="1"/>
</dbReference>
<dbReference type="AlphaFoldDB" id="A0A7E4VM10"/>